<sequence length="270" mass="27259">MNAPADVLRRRRRILAWSSPALALCLVGGSTLLLGCGAAEVTRTAFVVGQSRTAARAAELLGLVDLVEPWKAPFDAGTVAASRARTEPEWRTAERLLREALRSAPPQAQCAVRVNLSAVLEALGDLHADDPAAAAADYAAARDVARDAPAGCVDEPSAAQAQRDAEDAAGQGSDDEAGKDGSGKDGSGGRSAADDLADATQRTETKATAAAGRAGNGSPSGEASPAGEPSERDQELAQRTQQAQQDSPGTGGAGDGAGAGDGVVDVPSPW</sequence>
<dbReference type="AlphaFoldDB" id="A0A919P0B2"/>
<proteinExistence type="predicted"/>
<dbReference type="RefSeq" id="WP_203748459.1">
    <property type="nucleotide sequence ID" value="NZ_BONK01000002.1"/>
</dbReference>
<comment type="caution">
    <text evidence="2">The sequence shown here is derived from an EMBL/GenBank/DDBJ whole genome shotgun (WGS) entry which is preliminary data.</text>
</comment>
<organism evidence="2 3">
    <name type="scientific">Cellulomonas chitinilytica</name>
    <dbReference type="NCBI Taxonomy" id="398759"/>
    <lineage>
        <taxon>Bacteria</taxon>
        <taxon>Bacillati</taxon>
        <taxon>Actinomycetota</taxon>
        <taxon>Actinomycetes</taxon>
        <taxon>Micrococcales</taxon>
        <taxon>Cellulomonadaceae</taxon>
        <taxon>Cellulomonas</taxon>
    </lineage>
</organism>
<dbReference type="EMBL" id="BONK01000002">
    <property type="protein sequence ID" value="GIG19890.1"/>
    <property type="molecule type" value="Genomic_DNA"/>
</dbReference>
<feature type="compositionally biased region" description="Low complexity" evidence="1">
    <location>
        <begin position="158"/>
        <end position="172"/>
    </location>
</feature>
<name>A0A919P0B2_9CELL</name>
<accession>A0A919P0B2</accession>
<dbReference type="Proteomes" id="UP000632740">
    <property type="component" value="Unassembled WGS sequence"/>
</dbReference>
<evidence type="ECO:0000313" key="2">
    <source>
        <dbReference type="EMBL" id="GIG19890.1"/>
    </source>
</evidence>
<evidence type="ECO:0000256" key="1">
    <source>
        <dbReference type="SAM" id="MobiDB-lite"/>
    </source>
</evidence>
<protein>
    <submittedName>
        <fullName evidence="2">Uncharacterized protein</fullName>
    </submittedName>
</protein>
<feature type="compositionally biased region" description="Gly residues" evidence="1">
    <location>
        <begin position="249"/>
        <end position="261"/>
    </location>
</feature>
<evidence type="ECO:0000313" key="3">
    <source>
        <dbReference type="Proteomes" id="UP000632740"/>
    </source>
</evidence>
<reference evidence="2" key="1">
    <citation type="submission" date="2021-01" db="EMBL/GenBank/DDBJ databases">
        <title>Whole genome shotgun sequence of Cellulomonas chitinilytica NBRC 110799.</title>
        <authorList>
            <person name="Komaki H."/>
            <person name="Tamura T."/>
        </authorList>
    </citation>
    <scope>NUCLEOTIDE SEQUENCE</scope>
    <source>
        <strain evidence="2">NBRC 110799</strain>
    </source>
</reference>
<keyword evidence="3" id="KW-1185">Reference proteome</keyword>
<feature type="region of interest" description="Disordered" evidence="1">
    <location>
        <begin position="149"/>
        <end position="270"/>
    </location>
</feature>
<gene>
    <name evidence="2" type="ORF">Cch01nite_06140</name>
</gene>